<feature type="compositionally biased region" description="Basic and acidic residues" evidence="1">
    <location>
        <begin position="36"/>
        <end position="47"/>
    </location>
</feature>
<evidence type="ECO:0000313" key="3">
    <source>
        <dbReference type="Proteomes" id="UP001501570"/>
    </source>
</evidence>
<evidence type="ECO:0000256" key="1">
    <source>
        <dbReference type="SAM" id="MobiDB-lite"/>
    </source>
</evidence>
<accession>A0ABP9RY18</accession>
<proteinExistence type="predicted"/>
<keyword evidence="3" id="KW-1185">Reference proteome</keyword>
<feature type="compositionally biased region" description="Low complexity" evidence="1">
    <location>
        <begin position="48"/>
        <end position="59"/>
    </location>
</feature>
<name>A0ABP9RY18_9ACTN</name>
<sequence>MEAILPHPPAPPAARTPDPTGAQRYPPHPRPRARGVRPEHRAREAGAARHGAAGSGAIRQLSRPLGIAPAGTWGHHPPGGSRDSTHPYTPMSGAAPANSVAATVIAWLVWWYTGREVVRSCISVGLVR</sequence>
<dbReference type="EMBL" id="BAABJQ010000012">
    <property type="protein sequence ID" value="GAA5188998.1"/>
    <property type="molecule type" value="Genomic_DNA"/>
</dbReference>
<protein>
    <submittedName>
        <fullName evidence="2">Uncharacterized protein</fullName>
    </submittedName>
</protein>
<comment type="caution">
    <text evidence="2">The sequence shown here is derived from an EMBL/GenBank/DDBJ whole genome shotgun (WGS) entry which is preliminary data.</text>
</comment>
<reference evidence="3" key="1">
    <citation type="journal article" date="2019" name="Int. J. Syst. Evol. Microbiol.">
        <title>The Global Catalogue of Microorganisms (GCM) 10K type strain sequencing project: providing services to taxonomists for standard genome sequencing and annotation.</title>
        <authorList>
            <consortium name="The Broad Institute Genomics Platform"/>
            <consortium name="The Broad Institute Genome Sequencing Center for Infectious Disease"/>
            <person name="Wu L."/>
            <person name="Ma J."/>
        </authorList>
    </citation>
    <scope>NUCLEOTIDE SEQUENCE [LARGE SCALE GENOMIC DNA]</scope>
    <source>
        <strain evidence="3">JCM 18304</strain>
    </source>
</reference>
<feature type="region of interest" description="Disordered" evidence="1">
    <location>
        <begin position="1"/>
        <end position="95"/>
    </location>
</feature>
<organism evidence="2 3">
    <name type="scientific">Rugosimonospora acidiphila</name>
    <dbReference type="NCBI Taxonomy" id="556531"/>
    <lineage>
        <taxon>Bacteria</taxon>
        <taxon>Bacillati</taxon>
        <taxon>Actinomycetota</taxon>
        <taxon>Actinomycetes</taxon>
        <taxon>Micromonosporales</taxon>
        <taxon>Micromonosporaceae</taxon>
        <taxon>Rugosimonospora</taxon>
    </lineage>
</organism>
<gene>
    <name evidence="2" type="ORF">GCM10023322_40920</name>
</gene>
<dbReference type="Proteomes" id="UP001501570">
    <property type="component" value="Unassembled WGS sequence"/>
</dbReference>
<feature type="compositionally biased region" description="Pro residues" evidence="1">
    <location>
        <begin position="1"/>
        <end position="14"/>
    </location>
</feature>
<evidence type="ECO:0000313" key="2">
    <source>
        <dbReference type="EMBL" id="GAA5188998.1"/>
    </source>
</evidence>